<dbReference type="AlphaFoldDB" id="A0A1P8KER8"/>
<dbReference type="EMBL" id="CP019239">
    <property type="protein sequence ID" value="APW44527.1"/>
    <property type="molecule type" value="Genomic_DNA"/>
</dbReference>
<sequence length="468" mass="50271">MTGDCTNGAGTLRTADGTEYTGTWKGGRYRKGVPYQARYRLDPSRTFELIFDDEGFLLEGTVLRGDYDDLLGEYSGTFQKVVHDSTGDKLLVYKNGRYINHATGHVYIGEFSYISAVRGGHYVFQGVRIDEESNEAIQGLFVSDATTRNSNLAFRRARPDYLLKLQQDIAAEKSQMAANESQNAKNNMAFVLNIMGGLWNVGGSASTIRSLQRESLETLTQGVLGNTNSTNIKDLLISQVVKHAGLDPALAKVIGDVSDAGNVLAKLTSANAKNQPQEIIEYAMKASGLNAMVIEKVGVKFPTTKNEIIDAITGAAFNQVKNSVNTAEASGGKNPVIGKVVKNVINLSGQIQFAVPPDKQETRSKSPSNALPQPKGGSGCELGSPTAGSGWSISSVPGSSVPLACYKDRLATFGDANSSRDDACRGARRDDDIRMFKGKNLSSCYCTSPAKLNGLAVNHLCYIFFDGG</sequence>
<dbReference type="STRING" id="1484693.RS694_19720"/>
<dbReference type="Proteomes" id="UP000186110">
    <property type="component" value="Chromosome"/>
</dbReference>
<proteinExistence type="predicted"/>
<keyword evidence="3" id="KW-1185">Reference proteome</keyword>
<accession>A0A1P8KER8</accession>
<dbReference type="KEGG" id="rsb:RS694_19720"/>
<evidence type="ECO:0000313" key="2">
    <source>
        <dbReference type="EMBL" id="APW44527.1"/>
    </source>
</evidence>
<evidence type="ECO:0000256" key="1">
    <source>
        <dbReference type="SAM" id="MobiDB-lite"/>
    </source>
</evidence>
<name>A0A1P8KER8_9BURK</name>
<protein>
    <submittedName>
        <fullName evidence="2">Uncharacterized protein</fullName>
    </submittedName>
</protein>
<gene>
    <name evidence="2" type="ORF">RS694_19720</name>
</gene>
<evidence type="ECO:0000313" key="3">
    <source>
        <dbReference type="Proteomes" id="UP000186110"/>
    </source>
</evidence>
<organism evidence="2 3">
    <name type="scientific">Rhodoferax saidenbachensis</name>
    <dbReference type="NCBI Taxonomy" id="1484693"/>
    <lineage>
        <taxon>Bacteria</taxon>
        <taxon>Pseudomonadati</taxon>
        <taxon>Pseudomonadota</taxon>
        <taxon>Betaproteobacteria</taxon>
        <taxon>Burkholderiales</taxon>
        <taxon>Comamonadaceae</taxon>
        <taxon>Rhodoferax</taxon>
    </lineage>
</organism>
<feature type="region of interest" description="Disordered" evidence="1">
    <location>
        <begin position="355"/>
        <end position="386"/>
    </location>
</feature>
<dbReference type="RefSeq" id="WP_029708214.1">
    <property type="nucleotide sequence ID" value="NZ_CP019239.1"/>
</dbReference>
<reference evidence="2 3" key="1">
    <citation type="submission" date="2017-01" db="EMBL/GenBank/DDBJ databases">
        <authorList>
            <person name="Mah S.A."/>
            <person name="Swanson W.J."/>
            <person name="Moy G.W."/>
            <person name="Vacquier V.D."/>
        </authorList>
    </citation>
    <scope>NUCLEOTIDE SEQUENCE [LARGE SCALE GENOMIC DNA]</scope>
    <source>
        <strain evidence="2 3">DSM 22694</strain>
    </source>
</reference>